<dbReference type="SUPFAM" id="SSF53474">
    <property type="entry name" value="alpha/beta-Hydrolases"/>
    <property type="match status" value="1"/>
</dbReference>
<dbReference type="GO" id="GO:0016787">
    <property type="term" value="F:hydrolase activity"/>
    <property type="evidence" value="ECO:0007669"/>
    <property type="project" value="UniProtKB-KW"/>
</dbReference>
<sequence length="314" mass="33997">MKRRILAFFFLVGLLTLGVMIQVAGLRLTSPARAQLEDRHQEMLRDPARHGLSLTARVARDGTPYLLCRGLPGSGEKGRILQEQLQTRGIRYPADSGTLLLLHGHGGRKENHLAIAERFCAAGFTCLIPDLPAHGDHPGPVATFGVREVPLLQQLLREENLPQPVSVFGLSQGGAIALQLAAAETEHIQAVAAVSTFAYLPETLQRAARRQSPLLGGLLPLVSWQMKRRHRFTLSAISPQSSATTITQPCFLAHGADDHFIPPQDSERIFANLASKEKTLRLIPGAGHSDVLAKGQEIYADLTAFFLAAGAGAR</sequence>
<evidence type="ECO:0000313" key="3">
    <source>
        <dbReference type="EMBL" id="MBK1832618.1"/>
    </source>
</evidence>
<evidence type="ECO:0000313" key="4">
    <source>
        <dbReference type="Proteomes" id="UP000604083"/>
    </source>
</evidence>
<feature type="domain" description="Serine aminopeptidase S33" evidence="2">
    <location>
        <begin position="240"/>
        <end position="289"/>
    </location>
</feature>
<gene>
    <name evidence="3" type="ORF">JIN78_00980</name>
</gene>
<organism evidence="3 4">
    <name type="scientific">Roseibacillus ishigakijimensis</name>
    <dbReference type="NCBI Taxonomy" id="454146"/>
    <lineage>
        <taxon>Bacteria</taxon>
        <taxon>Pseudomonadati</taxon>
        <taxon>Verrucomicrobiota</taxon>
        <taxon>Verrucomicrobiia</taxon>
        <taxon>Verrucomicrobiales</taxon>
        <taxon>Verrucomicrobiaceae</taxon>
        <taxon>Roseibacillus</taxon>
    </lineage>
</organism>
<dbReference type="InterPro" id="IPR000073">
    <property type="entry name" value="AB_hydrolase_1"/>
</dbReference>
<proteinExistence type="predicted"/>
<keyword evidence="3" id="KW-0378">Hydrolase</keyword>
<evidence type="ECO:0000259" key="1">
    <source>
        <dbReference type="Pfam" id="PF00561"/>
    </source>
</evidence>
<dbReference type="EMBL" id="JAENIO010000002">
    <property type="protein sequence ID" value="MBK1832618.1"/>
    <property type="molecule type" value="Genomic_DNA"/>
</dbReference>
<dbReference type="PANTHER" id="PTHR43194">
    <property type="entry name" value="HYDROLASE ALPHA/BETA FOLD FAMILY"/>
    <property type="match status" value="1"/>
</dbReference>
<dbReference type="Pfam" id="PF00561">
    <property type="entry name" value="Abhydrolase_1"/>
    <property type="match status" value="1"/>
</dbReference>
<dbReference type="Proteomes" id="UP000604083">
    <property type="component" value="Unassembled WGS sequence"/>
</dbReference>
<dbReference type="PANTHER" id="PTHR43194:SF2">
    <property type="entry name" value="PEROXISOMAL MEMBRANE PROTEIN LPX1"/>
    <property type="match status" value="1"/>
</dbReference>
<protein>
    <submittedName>
        <fullName evidence="3">Alpha/beta fold hydrolase</fullName>
    </submittedName>
</protein>
<reference evidence="3" key="1">
    <citation type="submission" date="2021-01" db="EMBL/GenBank/DDBJ databases">
        <title>Modified the classification status of verrucomicrobia.</title>
        <authorList>
            <person name="Feng X."/>
        </authorList>
    </citation>
    <scope>NUCLEOTIDE SEQUENCE</scope>
    <source>
        <strain evidence="3">KCTC 12986</strain>
    </source>
</reference>
<feature type="domain" description="AB hydrolase-1" evidence="1">
    <location>
        <begin position="98"/>
        <end position="203"/>
    </location>
</feature>
<name>A0A934RNL2_9BACT</name>
<dbReference type="InterPro" id="IPR029058">
    <property type="entry name" value="AB_hydrolase_fold"/>
</dbReference>
<accession>A0A934RNL2</accession>
<keyword evidence="4" id="KW-1185">Reference proteome</keyword>
<dbReference type="Gene3D" id="3.40.50.1820">
    <property type="entry name" value="alpha/beta hydrolase"/>
    <property type="match status" value="1"/>
</dbReference>
<dbReference type="InterPro" id="IPR050228">
    <property type="entry name" value="Carboxylesterase_BioH"/>
</dbReference>
<comment type="caution">
    <text evidence="3">The sequence shown here is derived from an EMBL/GenBank/DDBJ whole genome shotgun (WGS) entry which is preliminary data.</text>
</comment>
<dbReference type="RefSeq" id="WP_200390054.1">
    <property type="nucleotide sequence ID" value="NZ_JAENIO010000002.1"/>
</dbReference>
<dbReference type="AlphaFoldDB" id="A0A934RNL2"/>
<dbReference type="InterPro" id="IPR022742">
    <property type="entry name" value="Hydrolase_4"/>
</dbReference>
<dbReference type="Pfam" id="PF12146">
    <property type="entry name" value="Hydrolase_4"/>
    <property type="match status" value="1"/>
</dbReference>
<evidence type="ECO:0000259" key="2">
    <source>
        <dbReference type="Pfam" id="PF12146"/>
    </source>
</evidence>